<dbReference type="EMBL" id="CP013099">
    <property type="protein sequence ID" value="ALP52106.1"/>
    <property type="molecule type" value="Genomic_DNA"/>
</dbReference>
<dbReference type="GO" id="GO:0006457">
    <property type="term" value="P:protein folding"/>
    <property type="evidence" value="ECO:0007669"/>
    <property type="project" value="UniProtKB-UniRule"/>
</dbReference>
<dbReference type="InterPro" id="IPR015391">
    <property type="entry name" value="SurA_N"/>
</dbReference>
<dbReference type="Gene3D" id="3.10.50.40">
    <property type="match status" value="2"/>
</dbReference>
<dbReference type="STRING" id="1748243.Tel_02525"/>
<evidence type="ECO:0000256" key="7">
    <source>
        <dbReference type="HAMAP-Rule" id="MF_01183"/>
    </source>
</evidence>
<sequence length="427" mass="48348" precursor="true">MIKAIASHCLLALLLLGGSVAVQAEPLELDRIVAVVNDQAISETELENAVKTIKLQMDPSQLPPGDVLREQVLDRLIMKHLQRQLATSNNIIVDDETLNRALNSIAEQNNLSLERLRTILEGDGIDFNAYREGIRHEILQQRLRQRYVNNRINITDTEVDQFLTQQKVQGNSEDEYRLGHILIDLPEAPSAEDIEAARQRGAEVLQSLAQGEDFEQLAMRHSDGQLALSGGDLGWRKLGELPALFANNVADMERGDTSDLIRSPSGFHILRLMDKRGGERHVVSQTHARHILIKTNELVDDASARNRLLELRKRLQNGEDFAMLARAHSDDKASAAKGGDLGWSSPGQMVPAFEATMGELEPGQMSEPFQTQFGWHIVQVLERRQHDDTDTFYRNQARQQLFQRKAAEEEELWLRRLRDEAYIEIRL</sequence>
<keyword evidence="1 7" id="KW-0732">Signal</keyword>
<dbReference type="InterPro" id="IPR000297">
    <property type="entry name" value="PPIase_PpiC"/>
</dbReference>
<dbReference type="HAMAP" id="MF_01183">
    <property type="entry name" value="Chaperone_SurA"/>
    <property type="match status" value="1"/>
</dbReference>
<evidence type="ECO:0000313" key="10">
    <source>
        <dbReference type="Proteomes" id="UP000055136"/>
    </source>
</evidence>
<dbReference type="GO" id="GO:0042277">
    <property type="term" value="F:peptide binding"/>
    <property type="evidence" value="ECO:0007669"/>
    <property type="project" value="InterPro"/>
</dbReference>
<keyword evidence="2 7" id="KW-0677">Repeat</keyword>
<dbReference type="InterPro" id="IPR023058">
    <property type="entry name" value="PPIase_PpiC_CS"/>
</dbReference>
<dbReference type="KEGG" id="tee:Tel_02525"/>
<feature type="signal peptide" evidence="7">
    <location>
        <begin position="1"/>
        <end position="24"/>
    </location>
</feature>
<dbReference type="PANTHER" id="PTHR47637:SF1">
    <property type="entry name" value="CHAPERONE SURA"/>
    <property type="match status" value="1"/>
</dbReference>
<accession>A0A0S2TAD2</accession>
<dbReference type="Pfam" id="PF00639">
    <property type="entry name" value="Rotamase"/>
    <property type="match status" value="2"/>
</dbReference>
<reference evidence="9" key="1">
    <citation type="submission" date="2015-10" db="EMBL/GenBank/DDBJ databases">
        <title>Description of Candidatus Tenderia electrophaga gen. nov, sp. nov., an Uncultivated Electroautotroph from a Biocathode Enrichment.</title>
        <authorList>
            <person name="Eddie B.J."/>
            <person name="Malanoski A.P."/>
            <person name="Wang Z."/>
            <person name="Hall R.J."/>
            <person name="Oh S.D."/>
            <person name="Heiner C."/>
            <person name="Lin B."/>
            <person name="Strycharz-Glaven S.M."/>
        </authorList>
    </citation>
    <scope>NUCLEOTIDE SEQUENCE [LARGE SCALE GENOMIC DNA]</scope>
    <source>
        <strain evidence="9">NRL1</strain>
    </source>
</reference>
<evidence type="ECO:0000256" key="3">
    <source>
        <dbReference type="ARBA" id="ARBA00022764"/>
    </source>
</evidence>
<evidence type="ECO:0000259" key="8">
    <source>
        <dbReference type="PROSITE" id="PS50198"/>
    </source>
</evidence>
<feature type="domain" description="PpiC" evidence="8">
    <location>
        <begin position="283"/>
        <end position="382"/>
    </location>
</feature>
<dbReference type="EC" id="5.2.1.8" evidence="7"/>
<keyword evidence="4 7" id="KW-0697">Rotamase</keyword>
<keyword evidence="5 7" id="KW-0143">Chaperone</keyword>
<gene>
    <name evidence="7" type="primary">surA</name>
    <name evidence="9" type="ORF">Tel_02525</name>
</gene>
<dbReference type="PANTHER" id="PTHR47637">
    <property type="entry name" value="CHAPERONE SURA"/>
    <property type="match status" value="1"/>
</dbReference>
<evidence type="ECO:0000313" key="9">
    <source>
        <dbReference type="EMBL" id="ALP52106.1"/>
    </source>
</evidence>
<dbReference type="GO" id="GO:0030288">
    <property type="term" value="C:outer membrane-bounded periplasmic space"/>
    <property type="evidence" value="ECO:0007669"/>
    <property type="project" value="InterPro"/>
</dbReference>
<evidence type="ECO:0000256" key="2">
    <source>
        <dbReference type="ARBA" id="ARBA00022737"/>
    </source>
</evidence>
<evidence type="ECO:0000256" key="6">
    <source>
        <dbReference type="ARBA" id="ARBA00023235"/>
    </source>
</evidence>
<dbReference type="PROSITE" id="PS01096">
    <property type="entry name" value="PPIC_PPIASE_1"/>
    <property type="match status" value="1"/>
</dbReference>
<evidence type="ECO:0000256" key="4">
    <source>
        <dbReference type="ARBA" id="ARBA00023110"/>
    </source>
</evidence>
<dbReference type="InterPro" id="IPR023034">
    <property type="entry name" value="PPIase_SurA"/>
</dbReference>
<keyword evidence="6 7" id="KW-0413">Isomerase</keyword>
<feature type="domain" description="PpiC" evidence="8">
    <location>
        <begin position="173"/>
        <end position="274"/>
    </location>
</feature>
<evidence type="ECO:0000256" key="1">
    <source>
        <dbReference type="ARBA" id="ARBA00022729"/>
    </source>
</evidence>
<dbReference type="GO" id="GO:0043165">
    <property type="term" value="P:Gram-negative-bacterium-type cell outer membrane assembly"/>
    <property type="evidence" value="ECO:0007669"/>
    <property type="project" value="InterPro"/>
</dbReference>
<feature type="chain" id="PRO_5008995449" description="Chaperone SurA" evidence="7">
    <location>
        <begin position="25"/>
        <end position="427"/>
    </location>
</feature>
<comment type="catalytic activity">
    <reaction evidence="7">
        <text>[protein]-peptidylproline (omega=180) = [protein]-peptidylproline (omega=0)</text>
        <dbReference type="Rhea" id="RHEA:16237"/>
        <dbReference type="Rhea" id="RHEA-COMP:10747"/>
        <dbReference type="Rhea" id="RHEA-COMP:10748"/>
        <dbReference type="ChEBI" id="CHEBI:83833"/>
        <dbReference type="ChEBI" id="CHEBI:83834"/>
        <dbReference type="EC" id="5.2.1.8"/>
    </reaction>
</comment>
<dbReference type="AlphaFoldDB" id="A0A0S2TAD2"/>
<dbReference type="SUPFAM" id="SSF54534">
    <property type="entry name" value="FKBP-like"/>
    <property type="match status" value="2"/>
</dbReference>
<keyword evidence="10" id="KW-1185">Reference proteome</keyword>
<protein>
    <recommendedName>
        <fullName evidence="7">Chaperone SurA</fullName>
    </recommendedName>
    <alternativeName>
        <fullName evidence="7">Peptidyl-prolyl cis-trans isomerase SurA</fullName>
        <shortName evidence="7">PPIase SurA</shortName>
        <ecNumber evidence="7">5.2.1.8</ecNumber>
    </alternativeName>
    <alternativeName>
        <fullName evidence="7">Rotamase SurA</fullName>
    </alternativeName>
</protein>
<evidence type="ECO:0000256" key="5">
    <source>
        <dbReference type="ARBA" id="ARBA00023186"/>
    </source>
</evidence>
<comment type="domain">
    <text evidence="7">The PPIase activity resides only in the second parvulin domain. The N-terminal region and the C-terminal tail are necessary and sufficient for the chaperone activity of SurA. The PPIase activity is dispensable for SurA to function as a chaperone. The N-terminal region and the C-terminal tail are also required for porin recognition.</text>
</comment>
<dbReference type="GO" id="GO:0050821">
    <property type="term" value="P:protein stabilization"/>
    <property type="evidence" value="ECO:0007669"/>
    <property type="project" value="InterPro"/>
</dbReference>
<name>A0A0S2TAD2_9GAMM</name>
<comment type="function">
    <text evidence="7">Chaperone involved in the correct folding and assembly of outer membrane proteins. Recognizes specific patterns of aromatic residues and the orientation of their side chains, which are found more frequently in integral outer membrane proteins. May act in both early periplasmic and late outer membrane-associated steps of protein maturation.</text>
</comment>
<dbReference type="SUPFAM" id="SSF109998">
    <property type="entry name" value="Triger factor/SurA peptide-binding domain-like"/>
    <property type="match status" value="1"/>
</dbReference>
<comment type="subcellular location">
    <subcellularLocation>
        <location evidence="7">Periplasm</location>
    </subcellularLocation>
    <text evidence="7">Is capable of associating with the outer membrane.</text>
</comment>
<dbReference type="InterPro" id="IPR050280">
    <property type="entry name" value="OMP_Chaperone_SurA"/>
</dbReference>
<dbReference type="InterPro" id="IPR027304">
    <property type="entry name" value="Trigger_fact/SurA_dom_sf"/>
</dbReference>
<dbReference type="GO" id="GO:0051082">
    <property type="term" value="F:unfolded protein binding"/>
    <property type="evidence" value="ECO:0007669"/>
    <property type="project" value="UniProtKB-UniRule"/>
</dbReference>
<dbReference type="PROSITE" id="PS50198">
    <property type="entry name" value="PPIC_PPIASE_2"/>
    <property type="match status" value="2"/>
</dbReference>
<dbReference type="Gene3D" id="1.10.4030.10">
    <property type="entry name" value="Porin chaperone SurA, peptide-binding domain"/>
    <property type="match status" value="1"/>
</dbReference>
<organism evidence="9 10">
    <name type="scientific">Candidatus Tenderia electrophaga</name>
    <dbReference type="NCBI Taxonomy" id="1748243"/>
    <lineage>
        <taxon>Bacteria</taxon>
        <taxon>Pseudomonadati</taxon>
        <taxon>Pseudomonadota</taxon>
        <taxon>Gammaproteobacteria</taxon>
        <taxon>Candidatus Tenderiales</taxon>
        <taxon>Candidatus Tenderiaceae</taxon>
        <taxon>Candidatus Tenderia</taxon>
    </lineage>
</organism>
<dbReference type="Proteomes" id="UP000055136">
    <property type="component" value="Chromosome"/>
</dbReference>
<dbReference type="InterPro" id="IPR046357">
    <property type="entry name" value="PPIase_dom_sf"/>
</dbReference>
<dbReference type="Pfam" id="PF09312">
    <property type="entry name" value="SurA_N"/>
    <property type="match status" value="1"/>
</dbReference>
<proteinExistence type="inferred from homology"/>
<keyword evidence="3 7" id="KW-0574">Periplasm</keyword>
<dbReference type="GO" id="GO:0003755">
    <property type="term" value="F:peptidyl-prolyl cis-trans isomerase activity"/>
    <property type="evidence" value="ECO:0007669"/>
    <property type="project" value="UniProtKB-UniRule"/>
</dbReference>